<evidence type="ECO:0000256" key="1">
    <source>
        <dbReference type="ARBA" id="ARBA00005568"/>
    </source>
</evidence>
<dbReference type="Pfam" id="PF03328">
    <property type="entry name" value="HpcH_HpaI"/>
    <property type="match status" value="1"/>
</dbReference>
<comment type="caution">
    <text evidence="5">The sequence shown here is derived from an EMBL/GenBank/DDBJ whole genome shotgun (WGS) entry which is preliminary data.</text>
</comment>
<name>A0A6B1DS28_9CHLR</name>
<keyword evidence="2" id="KW-0479">Metal-binding</keyword>
<feature type="domain" description="HpcH/HpaI aldolase/citrate lyase" evidence="4">
    <location>
        <begin position="27"/>
        <end position="242"/>
    </location>
</feature>
<dbReference type="AlphaFoldDB" id="A0A6B1DS28"/>
<proteinExistence type="inferred from homology"/>
<accession>A0A6B1DS28</accession>
<evidence type="ECO:0000256" key="2">
    <source>
        <dbReference type="ARBA" id="ARBA00022723"/>
    </source>
</evidence>
<dbReference type="InterPro" id="IPR040442">
    <property type="entry name" value="Pyrv_kinase-like_dom_sf"/>
</dbReference>
<dbReference type="InterPro" id="IPR050251">
    <property type="entry name" value="HpcH-HpaI_aldolase"/>
</dbReference>
<organism evidence="5">
    <name type="scientific">Caldilineaceae bacterium SB0662_bin_9</name>
    <dbReference type="NCBI Taxonomy" id="2605258"/>
    <lineage>
        <taxon>Bacteria</taxon>
        <taxon>Bacillati</taxon>
        <taxon>Chloroflexota</taxon>
        <taxon>Caldilineae</taxon>
        <taxon>Caldilineales</taxon>
        <taxon>Caldilineaceae</taxon>
    </lineage>
</organism>
<reference evidence="5" key="1">
    <citation type="submission" date="2019-09" db="EMBL/GenBank/DDBJ databases">
        <title>Characterisation of the sponge microbiome using genome-centric metagenomics.</title>
        <authorList>
            <person name="Engelberts J.P."/>
            <person name="Robbins S.J."/>
            <person name="De Goeij J.M."/>
            <person name="Aranda M."/>
            <person name="Bell S.C."/>
            <person name="Webster N.S."/>
        </authorList>
    </citation>
    <scope>NUCLEOTIDE SEQUENCE</scope>
    <source>
        <strain evidence="5">SB0662_bin_9</strain>
    </source>
</reference>
<dbReference type="PANTHER" id="PTHR30502:SF0">
    <property type="entry name" value="PHOSPHOENOLPYRUVATE CARBOXYLASE FAMILY PROTEIN"/>
    <property type="match status" value="1"/>
</dbReference>
<dbReference type="EMBL" id="VXPY01000024">
    <property type="protein sequence ID" value="MYD89482.1"/>
    <property type="molecule type" value="Genomic_DNA"/>
</dbReference>
<dbReference type="Gene3D" id="3.20.20.60">
    <property type="entry name" value="Phosphoenolpyruvate-binding domains"/>
    <property type="match status" value="1"/>
</dbReference>
<sequence length="260" mass="27826">MFRNNLKTRLAEGRVPVGHMIWEFATRGMATMAEAAGLDFVLIDMEHGPFSAAQVADLIAWFRGTSVTPMVRVPMPEYHFIARMLDAGALGIMTPNVRDGATARHIAQSVRYAPAGRRGLGLGGSVSAYEAVDFRSFMDASNEAVTIINQIESQEGLDNLEEIAKAGTDVLWVGQADLSQSLGIPGEFGHPRFKAALARVVDCAKTHGLGAGIQPTDAEQMVEWRDAGFNVISYGVDTAVYAAALVAGCEAVRDTDAPLT</sequence>
<dbReference type="GO" id="GO:0016832">
    <property type="term" value="F:aldehyde-lyase activity"/>
    <property type="evidence" value="ECO:0007669"/>
    <property type="project" value="TreeGrafter"/>
</dbReference>
<dbReference type="InterPro" id="IPR005000">
    <property type="entry name" value="Aldolase/citrate-lyase_domain"/>
</dbReference>
<protein>
    <submittedName>
        <fullName evidence="5">Aldolase</fullName>
    </submittedName>
</protein>
<dbReference type="PANTHER" id="PTHR30502">
    <property type="entry name" value="2-KETO-3-DEOXY-L-RHAMNONATE ALDOLASE"/>
    <property type="match status" value="1"/>
</dbReference>
<evidence type="ECO:0000313" key="5">
    <source>
        <dbReference type="EMBL" id="MYD89482.1"/>
    </source>
</evidence>
<gene>
    <name evidence="5" type="ORF">F4Y08_03955</name>
</gene>
<comment type="similarity">
    <text evidence="1">Belongs to the HpcH/HpaI aldolase family.</text>
</comment>
<evidence type="ECO:0000256" key="3">
    <source>
        <dbReference type="ARBA" id="ARBA00023239"/>
    </source>
</evidence>
<dbReference type="InterPro" id="IPR015813">
    <property type="entry name" value="Pyrv/PenolPyrv_kinase-like_dom"/>
</dbReference>
<keyword evidence="3" id="KW-0456">Lyase</keyword>
<dbReference type="GO" id="GO:0005737">
    <property type="term" value="C:cytoplasm"/>
    <property type="evidence" value="ECO:0007669"/>
    <property type="project" value="TreeGrafter"/>
</dbReference>
<dbReference type="GO" id="GO:0046872">
    <property type="term" value="F:metal ion binding"/>
    <property type="evidence" value="ECO:0007669"/>
    <property type="project" value="UniProtKB-KW"/>
</dbReference>
<dbReference type="SUPFAM" id="SSF51621">
    <property type="entry name" value="Phosphoenolpyruvate/pyruvate domain"/>
    <property type="match status" value="1"/>
</dbReference>
<evidence type="ECO:0000259" key="4">
    <source>
        <dbReference type="Pfam" id="PF03328"/>
    </source>
</evidence>